<evidence type="ECO:0000256" key="1">
    <source>
        <dbReference type="SAM" id="SignalP"/>
    </source>
</evidence>
<reference evidence="2 3" key="1">
    <citation type="submission" date="2022-07" db="EMBL/GenBank/DDBJ databases">
        <title>Methylomonas rivi sp. nov., Methylomonas rosea sp. nov., Methylomonas aureus sp. nov. and Methylomonas subterranea sp. nov., four novel methanotrophs isolated from a freshwater creek and the deep terrestrial subsurface.</title>
        <authorList>
            <person name="Abin C."/>
            <person name="Sankaranarayanan K."/>
            <person name="Garner C."/>
            <person name="Sindelar R."/>
            <person name="Kotary K."/>
            <person name="Garner R."/>
            <person name="Barclay S."/>
            <person name="Lawson P."/>
            <person name="Krumholz L."/>
        </authorList>
    </citation>
    <scope>NUCLEOTIDE SEQUENCE [LARGE SCALE GENOMIC DNA]</scope>
    <source>
        <strain evidence="2 3">WSC-6</strain>
    </source>
</reference>
<keyword evidence="1" id="KW-0732">Signal</keyword>
<accession>A0ABT1U0R1</accession>
<gene>
    <name evidence="2" type="ORF">NP596_02125</name>
</gene>
<evidence type="ECO:0000313" key="3">
    <source>
        <dbReference type="Proteomes" id="UP001524586"/>
    </source>
</evidence>
<name>A0ABT1U0R1_9GAMM</name>
<comment type="caution">
    <text evidence="2">The sequence shown here is derived from an EMBL/GenBank/DDBJ whole genome shotgun (WGS) entry which is preliminary data.</text>
</comment>
<dbReference type="EMBL" id="JANIBK010000005">
    <property type="protein sequence ID" value="MCQ8127241.1"/>
    <property type="molecule type" value="Genomic_DNA"/>
</dbReference>
<organism evidence="2 3">
    <name type="scientific">Methylomonas rivi</name>
    <dbReference type="NCBI Taxonomy" id="2952226"/>
    <lineage>
        <taxon>Bacteria</taxon>
        <taxon>Pseudomonadati</taxon>
        <taxon>Pseudomonadota</taxon>
        <taxon>Gammaproteobacteria</taxon>
        <taxon>Methylococcales</taxon>
        <taxon>Methylococcaceae</taxon>
        <taxon>Methylomonas</taxon>
    </lineage>
</organism>
<protein>
    <submittedName>
        <fullName evidence="2">VPLPA-CTERM sorting domain-containing protein</fullName>
    </submittedName>
</protein>
<sequence length="284" mass="30248">MKSNNAKRHKLPLPLTITLIALASASADAALLNANQGGTFTMNLDRDALALSTQGTLSNPGHFLVHYYDTLESDYTTRSDSSFYFNNPLRTEVSALNLVHDITPVSADHPAGQAPNRHVKSTSPNFAVDSEALTATGVLGMTGIELYKGLYNGALIAGDYSLHYNPASRAATWEDYESTIPLPSGWYLQNNVSFSMVVYDLANLAIVVGDAENWKLSGDLLLSPENAGLLQNTVQLDVGDFCLGVGAYSGCGQISSVPVPAAAWLFVSGLSGLGFAGFRRGKLQ</sequence>
<feature type="chain" id="PRO_5046310424" evidence="1">
    <location>
        <begin position="30"/>
        <end position="284"/>
    </location>
</feature>
<feature type="signal peptide" evidence="1">
    <location>
        <begin position="1"/>
        <end position="29"/>
    </location>
</feature>
<keyword evidence="3" id="KW-1185">Reference proteome</keyword>
<evidence type="ECO:0000313" key="2">
    <source>
        <dbReference type="EMBL" id="MCQ8127241.1"/>
    </source>
</evidence>
<dbReference type="RefSeq" id="WP_256613555.1">
    <property type="nucleotide sequence ID" value="NZ_JANIBK010000005.1"/>
</dbReference>
<proteinExistence type="predicted"/>
<dbReference type="Proteomes" id="UP001524586">
    <property type="component" value="Unassembled WGS sequence"/>
</dbReference>